<comment type="caution">
    <text evidence="2">The sequence shown here is derived from an EMBL/GenBank/DDBJ whole genome shotgun (WGS) entry which is preliminary data.</text>
</comment>
<sequence length="132" mass="14351">MFAKYTNRRRACRLCNGLSFSEDSPPLLDPASGWPTPLSKLIDGRRKTSTAAEAVKSNNPPTPPAQGGGVRSPGGGRRRQNTDGAERKPVEMQKSVHVNITFPASRILMDARAELQNLSHVSPSEVRMNPSD</sequence>
<feature type="region of interest" description="Disordered" evidence="1">
    <location>
        <begin position="19"/>
        <end position="94"/>
    </location>
</feature>
<feature type="compositionally biased region" description="Gly residues" evidence="1">
    <location>
        <begin position="66"/>
        <end position="75"/>
    </location>
</feature>
<gene>
    <name evidence="2" type="ORF">FQA47_012290</name>
</gene>
<feature type="compositionally biased region" description="Basic and acidic residues" evidence="1">
    <location>
        <begin position="80"/>
        <end position="91"/>
    </location>
</feature>
<dbReference type="AlphaFoldDB" id="A0A834CSC7"/>
<reference evidence="2" key="1">
    <citation type="journal article" name="BMC Genomics">
        <title>Long-read sequencing and de novo genome assembly of marine medaka (Oryzias melastigma).</title>
        <authorList>
            <person name="Liang P."/>
            <person name="Saqib H.S.A."/>
            <person name="Ni X."/>
            <person name="Shen Y."/>
        </authorList>
    </citation>
    <scope>NUCLEOTIDE SEQUENCE</scope>
    <source>
        <strain evidence="2">Bigg-433</strain>
    </source>
</reference>
<protein>
    <submittedName>
        <fullName evidence="2">Uncharacterized protein</fullName>
    </submittedName>
</protein>
<name>A0A834CSC7_ORYME</name>
<evidence type="ECO:0000313" key="3">
    <source>
        <dbReference type="Proteomes" id="UP000646548"/>
    </source>
</evidence>
<dbReference type="EMBL" id="WKFB01000205">
    <property type="protein sequence ID" value="KAF6731876.1"/>
    <property type="molecule type" value="Genomic_DNA"/>
</dbReference>
<dbReference type="Proteomes" id="UP000646548">
    <property type="component" value="Unassembled WGS sequence"/>
</dbReference>
<accession>A0A834CSC7</accession>
<evidence type="ECO:0000256" key="1">
    <source>
        <dbReference type="SAM" id="MobiDB-lite"/>
    </source>
</evidence>
<organism evidence="2 3">
    <name type="scientific">Oryzias melastigma</name>
    <name type="common">Marine medaka</name>
    <dbReference type="NCBI Taxonomy" id="30732"/>
    <lineage>
        <taxon>Eukaryota</taxon>
        <taxon>Metazoa</taxon>
        <taxon>Chordata</taxon>
        <taxon>Craniata</taxon>
        <taxon>Vertebrata</taxon>
        <taxon>Euteleostomi</taxon>
        <taxon>Actinopterygii</taxon>
        <taxon>Neopterygii</taxon>
        <taxon>Teleostei</taxon>
        <taxon>Neoteleostei</taxon>
        <taxon>Acanthomorphata</taxon>
        <taxon>Ovalentaria</taxon>
        <taxon>Atherinomorphae</taxon>
        <taxon>Beloniformes</taxon>
        <taxon>Adrianichthyidae</taxon>
        <taxon>Oryziinae</taxon>
        <taxon>Oryzias</taxon>
    </lineage>
</organism>
<proteinExistence type="predicted"/>
<evidence type="ECO:0000313" key="2">
    <source>
        <dbReference type="EMBL" id="KAF6731876.1"/>
    </source>
</evidence>